<evidence type="ECO:0000313" key="5">
    <source>
        <dbReference type="Proteomes" id="UP000268350"/>
    </source>
</evidence>
<sequence length="250" mass="28041">MSHGSDEPSDTSSAEYDSDEEPIIGTFIRKNFKSDSPVMIYPSVGKVTANGIVSTPCDENIEDRQLKAVLVLPDLKERAAMSSMEGLYELSQRLAVTSPRLMPPKGVKDTKKAADTGITSFNEAQQSDTEETGEEKLDQPEEIEKLRKVPKGKHFVRLPIYSSWSPTMKQNKHKKLKKNWANARLAAYTKSKLKELHQEATHQKVVKFVKQMVQSDVFKVLLLLGLACLISILFYGIDASVEESSKLLRR</sequence>
<evidence type="ECO:0000313" key="4">
    <source>
        <dbReference type="EMBL" id="SPP82211.1"/>
    </source>
</evidence>
<name>A0A3B0JIH1_DROGU</name>
<reference evidence="3" key="1">
    <citation type="submission" date="2018-01" db="EMBL/GenBank/DDBJ databases">
        <authorList>
            <person name="Gaut B.S."/>
            <person name="Morton B.R."/>
            <person name="Clegg M.T."/>
            <person name="Duvall M.R."/>
        </authorList>
    </citation>
    <scope>NUCLEOTIDE SEQUENCE</scope>
</reference>
<dbReference type="Proteomes" id="UP000268350">
    <property type="component" value="Unassembled WGS sequence"/>
</dbReference>
<dbReference type="OrthoDB" id="7875149at2759"/>
<evidence type="ECO:0000313" key="3">
    <source>
        <dbReference type="EMBL" id="SPP82204.1"/>
    </source>
</evidence>
<dbReference type="OMA" id="MFYDIEN"/>
<dbReference type="AlphaFoldDB" id="A0A3B0JIH1"/>
<keyword evidence="2" id="KW-0472">Membrane</keyword>
<accession>A0A3B0JIH1</accession>
<keyword evidence="2" id="KW-0812">Transmembrane</keyword>
<keyword evidence="5" id="KW-1185">Reference proteome</keyword>
<dbReference type="EMBL" id="OUUW01000006">
    <property type="protein sequence ID" value="SPP82211.1"/>
    <property type="molecule type" value="Genomic_DNA"/>
</dbReference>
<keyword evidence="2" id="KW-1133">Transmembrane helix</keyword>
<feature type="transmembrane region" description="Helical" evidence="2">
    <location>
        <begin position="217"/>
        <end position="237"/>
    </location>
</feature>
<evidence type="ECO:0000256" key="1">
    <source>
        <dbReference type="SAM" id="MobiDB-lite"/>
    </source>
</evidence>
<dbReference type="EMBL" id="OUUW01000006">
    <property type="protein sequence ID" value="SPP82204.1"/>
    <property type="molecule type" value="Genomic_DNA"/>
</dbReference>
<reference evidence="5" key="2">
    <citation type="submission" date="2018-01" db="EMBL/GenBank/DDBJ databases">
        <authorList>
            <person name="Alioto T."/>
            <person name="Alioto T."/>
        </authorList>
    </citation>
    <scope>NUCLEOTIDE SEQUENCE [LARGE SCALE GENOMIC DNA]</scope>
</reference>
<evidence type="ECO:0000256" key="2">
    <source>
        <dbReference type="SAM" id="Phobius"/>
    </source>
</evidence>
<proteinExistence type="predicted"/>
<protein>
    <submittedName>
        <fullName evidence="3">Uncharacterized protein</fullName>
    </submittedName>
</protein>
<gene>
    <name evidence="3" type="ORF">DGUA_6G014028</name>
    <name evidence="4" type="ORF">DGUA_6G014036</name>
</gene>
<feature type="region of interest" description="Disordered" evidence="1">
    <location>
        <begin position="1"/>
        <end position="22"/>
    </location>
</feature>
<organism evidence="3 5">
    <name type="scientific">Drosophila guanche</name>
    <name type="common">Fruit fly</name>
    <dbReference type="NCBI Taxonomy" id="7266"/>
    <lineage>
        <taxon>Eukaryota</taxon>
        <taxon>Metazoa</taxon>
        <taxon>Ecdysozoa</taxon>
        <taxon>Arthropoda</taxon>
        <taxon>Hexapoda</taxon>
        <taxon>Insecta</taxon>
        <taxon>Pterygota</taxon>
        <taxon>Neoptera</taxon>
        <taxon>Endopterygota</taxon>
        <taxon>Diptera</taxon>
        <taxon>Brachycera</taxon>
        <taxon>Muscomorpha</taxon>
        <taxon>Ephydroidea</taxon>
        <taxon>Drosophilidae</taxon>
        <taxon>Drosophila</taxon>
        <taxon>Sophophora</taxon>
    </lineage>
</organism>